<reference evidence="1 2" key="1">
    <citation type="submission" date="2024-06" db="EMBL/GenBank/DDBJ databases">
        <title>Draft genome sequence of Helicobacter trogontum NHP16-4001.</title>
        <authorList>
            <person name="Rimbara E."/>
            <person name="Suzuki M."/>
        </authorList>
    </citation>
    <scope>NUCLEOTIDE SEQUENCE [LARGE SCALE GENOMIC DNA]</scope>
    <source>
        <strain evidence="1 2">NHP16-4001</strain>
    </source>
</reference>
<keyword evidence="2" id="KW-1185">Reference proteome</keyword>
<dbReference type="Proteomes" id="UP001562457">
    <property type="component" value="Unassembled WGS sequence"/>
</dbReference>
<name>A0ABQ0D225_9HELI</name>
<dbReference type="RefSeq" id="WP_158659037.1">
    <property type="nucleotide sequence ID" value="NZ_BAAFHN010000005.1"/>
</dbReference>
<comment type="caution">
    <text evidence="1">The sequence shown here is derived from an EMBL/GenBank/DDBJ whole genome shotgun (WGS) entry which is preliminary data.</text>
</comment>
<proteinExistence type="predicted"/>
<organism evidence="1 2">
    <name type="scientific">Helicobacter trogontum</name>
    <dbReference type="NCBI Taxonomy" id="50960"/>
    <lineage>
        <taxon>Bacteria</taxon>
        <taxon>Pseudomonadati</taxon>
        <taxon>Campylobacterota</taxon>
        <taxon>Epsilonproteobacteria</taxon>
        <taxon>Campylobacterales</taxon>
        <taxon>Helicobacteraceae</taxon>
        <taxon>Helicobacter</taxon>
    </lineage>
</organism>
<protein>
    <submittedName>
        <fullName evidence="1">Uncharacterized protein</fullName>
    </submittedName>
</protein>
<dbReference type="EMBL" id="BAAFHN010000005">
    <property type="protein sequence ID" value="GAB0172397.1"/>
    <property type="molecule type" value="Genomic_DNA"/>
</dbReference>
<accession>A0ABQ0D225</accession>
<sequence length="45" mass="5345">MNNKQQIEKLEDNAKLAMVNYGYLCLVDSNYKPNEYSKDKKIKDF</sequence>
<gene>
    <name evidence="1" type="ORF">NHP164001_04100</name>
</gene>
<evidence type="ECO:0000313" key="1">
    <source>
        <dbReference type="EMBL" id="GAB0172397.1"/>
    </source>
</evidence>
<evidence type="ECO:0000313" key="2">
    <source>
        <dbReference type="Proteomes" id="UP001562457"/>
    </source>
</evidence>